<feature type="transmembrane region" description="Helical" evidence="9">
    <location>
        <begin position="762"/>
        <end position="780"/>
    </location>
</feature>
<dbReference type="GO" id="GO:0016887">
    <property type="term" value="F:ATP hydrolysis activity"/>
    <property type="evidence" value="ECO:0007669"/>
    <property type="project" value="InterPro"/>
</dbReference>
<evidence type="ECO:0000259" key="10">
    <source>
        <dbReference type="SMART" id="SM00831"/>
    </source>
</evidence>
<evidence type="ECO:0000256" key="7">
    <source>
        <dbReference type="ARBA" id="ARBA00022989"/>
    </source>
</evidence>
<dbReference type="GO" id="GO:1990573">
    <property type="term" value="P:potassium ion import across plasma membrane"/>
    <property type="evidence" value="ECO:0007669"/>
    <property type="project" value="TreeGrafter"/>
</dbReference>
<dbReference type="SFLD" id="SFLDF00027">
    <property type="entry name" value="p-type_atpase"/>
    <property type="match status" value="1"/>
</dbReference>
<feature type="transmembrane region" description="Helical" evidence="9">
    <location>
        <begin position="792"/>
        <end position="811"/>
    </location>
</feature>
<feature type="transmembrane region" description="Helical" evidence="9">
    <location>
        <begin position="42"/>
        <end position="61"/>
    </location>
</feature>
<keyword evidence="4" id="KW-0547">Nucleotide-binding</keyword>
<dbReference type="PRINTS" id="PR00120">
    <property type="entry name" value="HATPASE"/>
</dbReference>
<dbReference type="EMBL" id="DRMH01000070">
    <property type="protein sequence ID" value="HFC97830.1"/>
    <property type="molecule type" value="Genomic_DNA"/>
</dbReference>
<dbReference type="GO" id="GO:1902600">
    <property type="term" value="P:proton transmembrane transport"/>
    <property type="evidence" value="ECO:0007669"/>
    <property type="project" value="TreeGrafter"/>
</dbReference>
<proteinExistence type="inferred from homology"/>
<dbReference type="PANTHER" id="PTHR43294">
    <property type="entry name" value="SODIUM/POTASSIUM-TRANSPORTING ATPASE SUBUNIT ALPHA"/>
    <property type="match status" value="1"/>
</dbReference>
<dbReference type="GO" id="GO:0005524">
    <property type="term" value="F:ATP binding"/>
    <property type="evidence" value="ECO:0007669"/>
    <property type="project" value="UniProtKB-KW"/>
</dbReference>
<dbReference type="Pfam" id="PF00702">
    <property type="entry name" value="Hydrolase"/>
    <property type="match status" value="1"/>
</dbReference>
<evidence type="ECO:0000256" key="9">
    <source>
        <dbReference type="SAM" id="Phobius"/>
    </source>
</evidence>
<reference evidence="11" key="1">
    <citation type="journal article" date="2020" name="mSystems">
        <title>Genome- and Community-Level Interaction Insights into Carbon Utilization and Element Cycling Functions of Hydrothermarchaeota in Hydrothermal Sediment.</title>
        <authorList>
            <person name="Zhou Z."/>
            <person name="Liu Y."/>
            <person name="Xu W."/>
            <person name="Pan J."/>
            <person name="Luo Z.H."/>
            <person name="Li M."/>
        </authorList>
    </citation>
    <scope>NUCLEOTIDE SEQUENCE [LARGE SCALE GENOMIC DNA]</scope>
    <source>
        <strain evidence="11">HyVt-483</strain>
    </source>
</reference>
<dbReference type="SFLD" id="SFLDS00003">
    <property type="entry name" value="Haloacid_Dehalogenase"/>
    <property type="match status" value="1"/>
</dbReference>
<comment type="similarity">
    <text evidence="2">Belongs to the cation transport ATPase (P-type) (TC 3.A.3) family. Type IIA subfamily.</text>
</comment>
<dbReference type="InterPro" id="IPR008250">
    <property type="entry name" value="ATPase_P-typ_transduc_dom_A_sf"/>
</dbReference>
<feature type="transmembrane region" description="Helical" evidence="9">
    <location>
        <begin position="651"/>
        <end position="672"/>
    </location>
</feature>
<dbReference type="Proteomes" id="UP000886043">
    <property type="component" value="Unassembled WGS sequence"/>
</dbReference>
<feature type="transmembrane region" description="Helical" evidence="9">
    <location>
        <begin position="67"/>
        <end position="85"/>
    </location>
</feature>
<dbReference type="InterPro" id="IPR050510">
    <property type="entry name" value="Cation_transp_ATPase_P-type"/>
</dbReference>
<evidence type="ECO:0000256" key="3">
    <source>
        <dbReference type="ARBA" id="ARBA00022692"/>
    </source>
</evidence>
<dbReference type="InterPro" id="IPR023214">
    <property type="entry name" value="HAD_sf"/>
</dbReference>
<keyword evidence="11" id="KW-0378">Hydrolase</keyword>
<feature type="domain" description="Cation-transporting P-type ATPase N-terminal" evidence="10">
    <location>
        <begin position="2"/>
        <end position="62"/>
    </location>
</feature>
<keyword evidence="3 9" id="KW-0812">Transmembrane</keyword>
<evidence type="ECO:0000256" key="2">
    <source>
        <dbReference type="ARBA" id="ARBA00005675"/>
    </source>
</evidence>
<dbReference type="AlphaFoldDB" id="A0A7C3CG94"/>
<dbReference type="InterPro" id="IPR036412">
    <property type="entry name" value="HAD-like_sf"/>
</dbReference>
<keyword evidence="8 9" id="KW-0472">Membrane</keyword>
<dbReference type="SMART" id="SM00831">
    <property type="entry name" value="Cation_ATPase_N"/>
    <property type="match status" value="1"/>
</dbReference>
<dbReference type="Pfam" id="PF00690">
    <property type="entry name" value="Cation_ATPase_N"/>
    <property type="match status" value="1"/>
</dbReference>
<feature type="transmembrane region" description="Helical" evidence="9">
    <location>
        <begin position="693"/>
        <end position="715"/>
    </location>
</feature>
<dbReference type="GO" id="GO:0030007">
    <property type="term" value="P:intracellular potassium ion homeostasis"/>
    <property type="evidence" value="ECO:0007669"/>
    <property type="project" value="TreeGrafter"/>
</dbReference>
<dbReference type="Gene3D" id="1.20.1110.10">
    <property type="entry name" value="Calcium-transporting ATPase, transmembrane domain"/>
    <property type="match status" value="2"/>
</dbReference>
<gene>
    <name evidence="11" type="ORF">ENJ40_05165</name>
</gene>
<dbReference type="PANTHER" id="PTHR43294:SF20">
    <property type="entry name" value="P-TYPE ATPASE"/>
    <property type="match status" value="1"/>
</dbReference>
<dbReference type="PRINTS" id="PR00119">
    <property type="entry name" value="CATATPASE"/>
</dbReference>
<accession>A0A7C3CG94</accession>
<dbReference type="Gene3D" id="3.40.50.1000">
    <property type="entry name" value="HAD superfamily/HAD-like"/>
    <property type="match status" value="2"/>
</dbReference>
<dbReference type="PROSITE" id="PS00154">
    <property type="entry name" value="ATPASE_E1_E2"/>
    <property type="match status" value="1"/>
</dbReference>
<keyword evidence="5" id="KW-0067">ATP-binding</keyword>
<dbReference type="Pfam" id="PF00689">
    <property type="entry name" value="Cation_ATPase_C"/>
    <property type="match status" value="1"/>
</dbReference>
<keyword evidence="6" id="KW-1278">Translocase</keyword>
<dbReference type="GO" id="GO:0006883">
    <property type="term" value="P:intracellular sodium ion homeostasis"/>
    <property type="evidence" value="ECO:0007669"/>
    <property type="project" value="TreeGrafter"/>
</dbReference>
<protein>
    <submittedName>
        <fullName evidence="11">HAD family hydrolase</fullName>
    </submittedName>
</protein>
<evidence type="ECO:0000256" key="8">
    <source>
        <dbReference type="ARBA" id="ARBA00023136"/>
    </source>
</evidence>
<dbReference type="InterPro" id="IPR023299">
    <property type="entry name" value="ATPase_P-typ_cyto_dom_N"/>
</dbReference>
<dbReference type="NCBIfam" id="TIGR01494">
    <property type="entry name" value="ATPase_P-type"/>
    <property type="match status" value="3"/>
</dbReference>
<dbReference type="GO" id="GO:0005391">
    <property type="term" value="F:P-type sodium:potassium-exchanging transporter activity"/>
    <property type="evidence" value="ECO:0007669"/>
    <property type="project" value="TreeGrafter"/>
</dbReference>
<feature type="transmembrane region" description="Helical" evidence="9">
    <location>
        <begin position="229"/>
        <end position="250"/>
    </location>
</feature>
<evidence type="ECO:0000313" key="11">
    <source>
        <dbReference type="EMBL" id="HFC97830.1"/>
    </source>
</evidence>
<dbReference type="SUPFAM" id="SSF56784">
    <property type="entry name" value="HAD-like"/>
    <property type="match status" value="1"/>
</dbReference>
<dbReference type="SUPFAM" id="SSF81665">
    <property type="entry name" value="Calcium ATPase, transmembrane domain M"/>
    <property type="match status" value="1"/>
</dbReference>
<dbReference type="SFLD" id="SFLDG00002">
    <property type="entry name" value="C1.7:_P-type_atpase_like"/>
    <property type="match status" value="1"/>
</dbReference>
<dbReference type="SUPFAM" id="SSF81653">
    <property type="entry name" value="Calcium ATPase, transduction domain A"/>
    <property type="match status" value="1"/>
</dbReference>
<feature type="transmembrane region" description="Helical" evidence="9">
    <location>
        <begin position="621"/>
        <end position="645"/>
    </location>
</feature>
<dbReference type="InterPro" id="IPR018303">
    <property type="entry name" value="ATPase_P-typ_P_site"/>
</dbReference>
<dbReference type="Pfam" id="PF00122">
    <property type="entry name" value="E1-E2_ATPase"/>
    <property type="match status" value="1"/>
</dbReference>
<feature type="transmembrane region" description="Helical" evidence="9">
    <location>
        <begin position="256"/>
        <end position="280"/>
    </location>
</feature>
<evidence type="ECO:0000256" key="4">
    <source>
        <dbReference type="ARBA" id="ARBA00022741"/>
    </source>
</evidence>
<name>A0A7C3CG94_9BACT</name>
<dbReference type="Gene3D" id="2.70.150.10">
    <property type="entry name" value="Calcium-transporting ATPase, cytoplasmic transduction domain A"/>
    <property type="match status" value="1"/>
</dbReference>
<organism evidence="11">
    <name type="scientific">Thermosulfurimonas dismutans</name>
    <dbReference type="NCBI Taxonomy" id="999894"/>
    <lineage>
        <taxon>Bacteria</taxon>
        <taxon>Pseudomonadati</taxon>
        <taxon>Thermodesulfobacteriota</taxon>
        <taxon>Thermodesulfobacteria</taxon>
        <taxon>Thermodesulfobacteriales</taxon>
        <taxon>Thermodesulfobacteriaceae</taxon>
        <taxon>Thermosulfurimonas</taxon>
    </lineage>
</organism>
<dbReference type="Gene3D" id="3.40.1110.10">
    <property type="entry name" value="Calcium-transporting ATPase, cytoplasmic domain N"/>
    <property type="match status" value="2"/>
</dbReference>
<evidence type="ECO:0000256" key="6">
    <source>
        <dbReference type="ARBA" id="ARBA00022967"/>
    </source>
</evidence>
<dbReference type="InterPro" id="IPR004014">
    <property type="entry name" value="ATPase_P-typ_cation-transptr_N"/>
</dbReference>
<feature type="transmembrane region" description="Helical" evidence="9">
    <location>
        <begin position="721"/>
        <end position="741"/>
    </location>
</feature>
<sequence>METFSLTGLSEEEVRKRRELYGPNRLPLVRGRSPLRIFLEQFRSLFIYALLIAGGVSYFLGKILDAVVIWAVVVINALIGFLQELKAERTLAGLQEYLSPRATVIREGIRREIPAEEVVPGDLLVLRAGMKVPADARLLEARNLTVDESALTGESFPQEKSPGDLPEDLPLAERRNMVFSGTLVVSGEGTALVTAIGAQTEFGRLAHMMGEIRIPKTPLMQRLEVFTRWISLAILGLTGLTFGVGYWRGFGMEESFMAAVALAVSAIPEGLPVILTVALAMGVKRMARQKAIIRYLPAVETLGSTTIIFTDKTGTLTENRLRVEVLVDPEGRVYSAKEAAGIPSLRPLLRAIAWVLEGGHPVDRALEELVASPADGRILDRVPFDSSRKYAAFLVEEDRKRRLLLKGAPEIVLDRCEGKEPLMEQLSDLARQGLRLLALASMETDASGISGDLPTGGFRPLGLVGFRDPPRKEAGPAVRTCLAAGIRVKMITGDHPLTAETIARAVGLSGPAVPGREIEEASPERILQWLSETDVVARATPRTKLKLIEVFKARGEIVAMTGDGVNDAPALKAAHIGVAMGSGTEVAKEAADMVLLDDNFATLVGAVKEGRTVFDNLRKTLLFIFPTNGGEGLILLGSLLAASVLPVLPLHILWINLVTTVALAVTLAFEPAERDLMSRPPRPGKAPLLDRGLLLQIGVVSVIMALVAWGGFILWKNHGGLAQARALTVNLLVFMEAFYLLNTRFLSASALSLRRLWTGNPALIPGLLTVVVLQLLFTYLPPLRRIFGVEPLPVKAWGLILAGGLLLFLAVEAKKFLRRVAGS</sequence>
<comment type="caution">
    <text evidence="11">The sequence shown here is derived from an EMBL/GenBank/DDBJ whole genome shotgun (WGS) entry which is preliminary data.</text>
</comment>
<keyword evidence="7 9" id="KW-1133">Transmembrane helix</keyword>
<comment type="subcellular location">
    <subcellularLocation>
        <location evidence="1">Membrane</location>
        <topology evidence="1">Multi-pass membrane protein</topology>
    </subcellularLocation>
</comment>
<dbReference type="InterPro" id="IPR006068">
    <property type="entry name" value="ATPase_P-typ_cation-transptr_C"/>
</dbReference>
<dbReference type="InterPro" id="IPR044492">
    <property type="entry name" value="P_typ_ATPase_HD_dom"/>
</dbReference>
<dbReference type="InterPro" id="IPR001757">
    <property type="entry name" value="P_typ_ATPase"/>
</dbReference>
<dbReference type="GO" id="GO:0036376">
    <property type="term" value="P:sodium ion export across plasma membrane"/>
    <property type="evidence" value="ECO:0007669"/>
    <property type="project" value="TreeGrafter"/>
</dbReference>
<dbReference type="GO" id="GO:0005886">
    <property type="term" value="C:plasma membrane"/>
    <property type="evidence" value="ECO:0007669"/>
    <property type="project" value="TreeGrafter"/>
</dbReference>
<evidence type="ECO:0000256" key="5">
    <source>
        <dbReference type="ARBA" id="ARBA00022840"/>
    </source>
</evidence>
<evidence type="ECO:0000256" key="1">
    <source>
        <dbReference type="ARBA" id="ARBA00004141"/>
    </source>
</evidence>
<dbReference type="InterPro" id="IPR059000">
    <property type="entry name" value="ATPase_P-type_domA"/>
</dbReference>
<dbReference type="InterPro" id="IPR023298">
    <property type="entry name" value="ATPase_P-typ_TM_dom_sf"/>
</dbReference>